<dbReference type="PANTHER" id="PTHR30580:SF0">
    <property type="entry name" value="PRIMOSOMAL PROTEIN N"/>
    <property type="match status" value="1"/>
</dbReference>
<sequence length="813" mass="93409">MPFADVILPLALPRNYTYAVPPELEVQPGSRVAVQFGKNKKYAAVVKRLHEEAPAEYTPKPLLYLLDEEPVINPVQLAFWEWMSRYYMCSEGEVLNAALPAYLKLSSETVFLFNELYGDDFSGLDDEEYLVAEALHIRRELKLDEIQQVLGRAQVYPVMKRLLEKQVCYIYEELKEAYRPKTEKIVMLRPEYADEAALAPLFDQLQRAPRQMELLLAYIHLRHTSGVVRQRELLEKAGASSAQLKGLVEKGVLEIQQQPVDRLPLNAGPEIKLDLTLNDEQEDCLQQIHDHFRKKSVVLLHGVTSSGKTMVYIRLIEQWLRQHKQVLYLLPEIALTAQIVRRLQQHFGNRIAIYHSRFNNNERVEIWKKVKSGETRIVLGARSALLLPFKELGLLILDEEHDPSFKQQDPAPRYHARDAAIYYATLFKARVLLGSATPSVESYYHARRGKYGLVTLRERYGGAAMPSIEISDTRKAAFHHQSSGHFTAQLREAIEQTLAADKQVILFQNRRGYAPFMICTTCGFVPRCRNCDVSLTYHKHHDKLHCHYCGQQYPRPDACPACGSPTLVTRSFGTEKVEDDLVALFPHARVARMDLDSVRSREGHHKLIRLFEERRIDILVGTQMVVKGLDFDHVNLVGILHADSLLSYPDFRVHERAFQLMEQVSGRAGRKDTPGRVIIQAANTQHPVLGYVVRHDYEAFFDVEIAERERFGYPPFSRLLRITLKHKKQEVVRQAAAVLAEGLPAELQYYRVGPAVPPVGRIRGYYLMEMLIKLPRTLQRMESYKQVLRAQFIRMQSLPPYKSLQIVPDVDCM</sequence>
<dbReference type="PROSITE" id="PS51194">
    <property type="entry name" value="HELICASE_CTER"/>
    <property type="match status" value="1"/>
</dbReference>
<evidence type="ECO:0000256" key="5">
    <source>
        <dbReference type="ARBA" id="ARBA00022801"/>
    </source>
</evidence>
<feature type="domain" description="Helicase ATP-binding" evidence="12">
    <location>
        <begin position="289"/>
        <end position="456"/>
    </location>
</feature>
<feature type="binding site" evidence="11">
    <location>
        <position position="549"/>
    </location>
    <ligand>
        <name>Zn(2+)</name>
        <dbReference type="ChEBI" id="CHEBI:29105"/>
        <label>2</label>
    </ligand>
</feature>
<evidence type="ECO:0000256" key="8">
    <source>
        <dbReference type="ARBA" id="ARBA00022840"/>
    </source>
</evidence>
<name>A0ABP8G8H0_9BACT</name>
<feature type="binding site" evidence="11">
    <location>
        <position position="546"/>
    </location>
    <ligand>
        <name>Zn(2+)</name>
        <dbReference type="ChEBI" id="CHEBI:29105"/>
        <label>2</label>
    </ligand>
</feature>
<keyword evidence="2 11" id="KW-0235">DNA replication</keyword>
<keyword evidence="3 11" id="KW-0479">Metal-binding</keyword>
<evidence type="ECO:0000256" key="3">
    <source>
        <dbReference type="ARBA" id="ARBA00022723"/>
    </source>
</evidence>
<dbReference type="EMBL" id="BAABFN010000022">
    <property type="protein sequence ID" value="GAA4319547.1"/>
    <property type="molecule type" value="Genomic_DNA"/>
</dbReference>
<feature type="binding site" evidence="11">
    <location>
        <position position="519"/>
    </location>
    <ligand>
        <name>Zn(2+)</name>
        <dbReference type="ChEBI" id="CHEBI:29105"/>
        <label>1</label>
    </ligand>
</feature>
<dbReference type="Proteomes" id="UP001501207">
    <property type="component" value="Unassembled WGS sequence"/>
</dbReference>
<evidence type="ECO:0000256" key="7">
    <source>
        <dbReference type="ARBA" id="ARBA00022833"/>
    </source>
</evidence>
<evidence type="ECO:0000256" key="10">
    <source>
        <dbReference type="ARBA" id="ARBA00023235"/>
    </source>
</evidence>
<dbReference type="EC" id="5.6.2.4" evidence="11"/>
<proteinExistence type="inferred from homology"/>
<dbReference type="InterPro" id="IPR001650">
    <property type="entry name" value="Helicase_C-like"/>
</dbReference>
<dbReference type="InterPro" id="IPR014001">
    <property type="entry name" value="Helicase_ATP-bd"/>
</dbReference>
<dbReference type="InterPro" id="IPR041222">
    <property type="entry name" value="PriA_3primeBD"/>
</dbReference>
<evidence type="ECO:0000256" key="2">
    <source>
        <dbReference type="ARBA" id="ARBA00022705"/>
    </source>
</evidence>
<dbReference type="InterPro" id="IPR005259">
    <property type="entry name" value="PriA"/>
</dbReference>
<feature type="binding site" evidence="11">
    <location>
        <position position="531"/>
    </location>
    <ligand>
        <name>Zn(2+)</name>
        <dbReference type="ChEBI" id="CHEBI:29105"/>
        <label>2</label>
    </ligand>
</feature>
<evidence type="ECO:0000259" key="13">
    <source>
        <dbReference type="PROSITE" id="PS51194"/>
    </source>
</evidence>
<comment type="subunit">
    <text evidence="11">Component of the replication restart primosome.</text>
</comment>
<keyword evidence="4 11" id="KW-0547">Nucleotide-binding</keyword>
<comment type="function">
    <text evidence="11">Initiates the restart of stalled replication forks, which reloads the replicative helicase on sites other than the origin of replication. Recognizes and binds to abandoned replication forks and remodels them to uncover a helicase loading site. Promotes assembly of the primosome at these replication forks.</text>
</comment>
<evidence type="ECO:0000256" key="11">
    <source>
        <dbReference type="HAMAP-Rule" id="MF_00983"/>
    </source>
</evidence>
<comment type="similarity">
    <text evidence="11">Belongs to the helicase family. PriA subfamily.</text>
</comment>
<dbReference type="InterPro" id="IPR040498">
    <property type="entry name" value="PriA_CRR"/>
</dbReference>
<evidence type="ECO:0000313" key="15">
    <source>
        <dbReference type="Proteomes" id="UP001501207"/>
    </source>
</evidence>
<keyword evidence="7 11" id="KW-0862">Zinc</keyword>
<dbReference type="InterPro" id="IPR027417">
    <property type="entry name" value="P-loop_NTPase"/>
</dbReference>
<dbReference type="CDD" id="cd17929">
    <property type="entry name" value="DEXHc_priA"/>
    <property type="match status" value="1"/>
</dbReference>
<accession>A0ABP8G8H0</accession>
<feature type="binding site" evidence="11">
    <location>
        <position position="522"/>
    </location>
    <ligand>
        <name>Zn(2+)</name>
        <dbReference type="ChEBI" id="CHEBI:29105"/>
        <label>1</label>
    </ligand>
</feature>
<dbReference type="Pfam" id="PF18319">
    <property type="entry name" value="Zn_ribbon_PriA"/>
    <property type="match status" value="1"/>
</dbReference>
<dbReference type="SUPFAM" id="SSF52540">
    <property type="entry name" value="P-loop containing nucleoside triphosphate hydrolases"/>
    <property type="match status" value="2"/>
</dbReference>
<organism evidence="14 15">
    <name type="scientific">Compostibacter hankyongensis</name>
    <dbReference type="NCBI Taxonomy" id="1007089"/>
    <lineage>
        <taxon>Bacteria</taxon>
        <taxon>Pseudomonadati</taxon>
        <taxon>Bacteroidota</taxon>
        <taxon>Chitinophagia</taxon>
        <taxon>Chitinophagales</taxon>
        <taxon>Chitinophagaceae</taxon>
        <taxon>Compostibacter</taxon>
    </lineage>
</organism>
<comment type="caution">
    <text evidence="14">The sequence shown here is derived from an EMBL/GenBank/DDBJ whole genome shotgun (WGS) entry which is preliminary data.</text>
</comment>
<dbReference type="SMART" id="SM00490">
    <property type="entry name" value="HELICc"/>
    <property type="match status" value="1"/>
</dbReference>
<dbReference type="Pfam" id="PF00271">
    <property type="entry name" value="Helicase_C"/>
    <property type="match status" value="1"/>
</dbReference>
<protein>
    <recommendedName>
        <fullName evidence="11">Replication restart protein PriA</fullName>
    </recommendedName>
    <alternativeName>
        <fullName evidence="11">ATP-dependent DNA helicase PriA</fullName>
        <ecNumber evidence="11">5.6.2.4</ecNumber>
    </alternativeName>
    <alternativeName>
        <fullName evidence="11">DNA 3'-5' helicase PriA</fullName>
    </alternativeName>
</protein>
<evidence type="ECO:0000256" key="4">
    <source>
        <dbReference type="ARBA" id="ARBA00022741"/>
    </source>
</evidence>
<keyword evidence="15" id="KW-1185">Reference proteome</keyword>
<feature type="domain" description="Helicase C-terminal" evidence="13">
    <location>
        <begin position="554"/>
        <end position="709"/>
    </location>
</feature>
<gene>
    <name evidence="11 14" type="primary">priA</name>
    <name evidence="14" type="ORF">GCM10023143_33070</name>
</gene>
<dbReference type="RefSeq" id="WP_344981448.1">
    <property type="nucleotide sequence ID" value="NZ_BAABFN010000022.1"/>
</dbReference>
<feature type="binding site" evidence="11">
    <location>
        <position position="528"/>
    </location>
    <ligand>
        <name>Zn(2+)</name>
        <dbReference type="ChEBI" id="CHEBI:29105"/>
        <label>2</label>
    </ligand>
</feature>
<evidence type="ECO:0000256" key="1">
    <source>
        <dbReference type="ARBA" id="ARBA00022515"/>
    </source>
</evidence>
<dbReference type="HAMAP" id="MF_00983">
    <property type="entry name" value="PriA"/>
    <property type="match status" value="1"/>
</dbReference>
<keyword evidence="9 11" id="KW-0238">DNA-binding</keyword>
<evidence type="ECO:0000313" key="14">
    <source>
        <dbReference type="EMBL" id="GAA4319547.1"/>
    </source>
</evidence>
<dbReference type="Gene3D" id="3.40.50.300">
    <property type="entry name" value="P-loop containing nucleotide triphosphate hydrolases"/>
    <property type="match status" value="2"/>
</dbReference>
<dbReference type="Pfam" id="PF18074">
    <property type="entry name" value="PriA_C"/>
    <property type="match status" value="1"/>
</dbReference>
<dbReference type="NCBIfam" id="TIGR00595">
    <property type="entry name" value="priA"/>
    <property type="match status" value="1"/>
</dbReference>
<evidence type="ECO:0000256" key="6">
    <source>
        <dbReference type="ARBA" id="ARBA00022806"/>
    </source>
</evidence>
<dbReference type="PANTHER" id="PTHR30580">
    <property type="entry name" value="PRIMOSOMAL PROTEIN N"/>
    <property type="match status" value="1"/>
</dbReference>
<keyword evidence="6 11" id="KW-0347">Helicase</keyword>
<dbReference type="InterPro" id="IPR042115">
    <property type="entry name" value="PriA_3primeBD_sf"/>
</dbReference>
<keyword evidence="1 11" id="KW-0639">Primosome</keyword>
<dbReference type="Gene3D" id="3.40.1440.60">
    <property type="entry name" value="PriA, 3(prime) DNA-binding domain"/>
    <property type="match status" value="1"/>
</dbReference>
<dbReference type="InterPro" id="IPR041236">
    <property type="entry name" value="PriA_C"/>
</dbReference>
<keyword evidence="10 11" id="KW-0413">Isomerase</keyword>
<evidence type="ECO:0000259" key="12">
    <source>
        <dbReference type="PROSITE" id="PS51192"/>
    </source>
</evidence>
<feature type="binding site" evidence="11">
    <location>
        <position position="562"/>
    </location>
    <ligand>
        <name>Zn(2+)</name>
        <dbReference type="ChEBI" id="CHEBI:29105"/>
        <label>1</label>
    </ligand>
</feature>
<dbReference type="InterPro" id="IPR011545">
    <property type="entry name" value="DEAD/DEAH_box_helicase_dom"/>
</dbReference>
<keyword evidence="8 11" id="KW-0067">ATP-binding</keyword>
<reference evidence="15" key="1">
    <citation type="journal article" date="2019" name="Int. J. Syst. Evol. Microbiol.">
        <title>The Global Catalogue of Microorganisms (GCM) 10K type strain sequencing project: providing services to taxonomists for standard genome sequencing and annotation.</title>
        <authorList>
            <consortium name="The Broad Institute Genomics Platform"/>
            <consortium name="The Broad Institute Genome Sequencing Center for Infectious Disease"/>
            <person name="Wu L."/>
            <person name="Ma J."/>
        </authorList>
    </citation>
    <scope>NUCLEOTIDE SEQUENCE [LARGE SCALE GENOMIC DNA]</scope>
    <source>
        <strain evidence="15">JCM 17664</strain>
    </source>
</reference>
<dbReference type="Pfam" id="PF17764">
    <property type="entry name" value="PriA_3primeBD"/>
    <property type="match status" value="1"/>
</dbReference>
<dbReference type="SMART" id="SM00487">
    <property type="entry name" value="DEXDc"/>
    <property type="match status" value="1"/>
</dbReference>
<dbReference type="PROSITE" id="PS51192">
    <property type="entry name" value="HELICASE_ATP_BIND_1"/>
    <property type="match status" value="1"/>
</dbReference>
<comment type="catalytic activity">
    <reaction evidence="11">
        <text>Couples ATP hydrolysis with the unwinding of duplex DNA by translocating in the 3'-5' direction.</text>
        <dbReference type="EC" id="5.6.2.4"/>
    </reaction>
</comment>
<comment type="catalytic activity">
    <reaction evidence="11">
        <text>ATP + H2O = ADP + phosphate + H(+)</text>
        <dbReference type="Rhea" id="RHEA:13065"/>
        <dbReference type="ChEBI" id="CHEBI:15377"/>
        <dbReference type="ChEBI" id="CHEBI:15378"/>
        <dbReference type="ChEBI" id="CHEBI:30616"/>
        <dbReference type="ChEBI" id="CHEBI:43474"/>
        <dbReference type="ChEBI" id="CHEBI:456216"/>
        <dbReference type="EC" id="5.6.2.4"/>
    </reaction>
</comment>
<keyword evidence="5 11" id="KW-0378">Hydrolase</keyword>
<dbReference type="CDD" id="cd18804">
    <property type="entry name" value="SF2_C_priA"/>
    <property type="match status" value="1"/>
</dbReference>
<evidence type="ECO:0000256" key="9">
    <source>
        <dbReference type="ARBA" id="ARBA00023125"/>
    </source>
</evidence>
<comment type="cofactor">
    <cofactor evidence="11">
        <name>Zn(2+)</name>
        <dbReference type="ChEBI" id="CHEBI:29105"/>
    </cofactor>
    <text evidence="11">Binds 2 zinc ions per subunit.</text>
</comment>
<feature type="binding site" evidence="11">
    <location>
        <position position="559"/>
    </location>
    <ligand>
        <name>Zn(2+)</name>
        <dbReference type="ChEBI" id="CHEBI:29105"/>
        <label>1</label>
    </ligand>
</feature>
<dbReference type="Pfam" id="PF00270">
    <property type="entry name" value="DEAD"/>
    <property type="match status" value="1"/>
</dbReference>